<dbReference type="Proteomes" id="UP000026962">
    <property type="component" value="Chromosome 8"/>
</dbReference>
<dbReference type="Gramene" id="OPUNC08G09260.1">
    <property type="protein sequence ID" value="OPUNC08G09260.1"/>
    <property type="gene ID" value="OPUNC08G09260"/>
</dbReference>
<keyword evidence="4" id="KW-1185">Reference proteome</keyword>
<accession>A0A0E0LTK6</accession>
<proteinExistence type="predicted"/>
<name>A0A0E0LTK6_ORYPU</name>
<evidence type="ECO:0000313" key="3">
    <source>
        <dbReference type="EnsemblPlants" id="OPUNC08G09260.1"/>
    </source>
</evidence>
<dbReference type="HOGENOM" id="CLU_131761_0_0_1"/>
<protein>
    <recommendedName>
        <fullName evidence="2">PB1-like domain-containing protein</fullName>
    </recommendedName>
</protein>
<feature type="domain" description="PB1-like" evidence="2">
    <location>
        <begin position="22"/>
        <end position="86"/>
    </location>
</feature>
<reference evidence="3" key="1">
    <citation type="submission" date="2015-04" db="UniProtKB">
        <authorList>
            <consortium name="EnsemblPlants"/>
        </authorList>
    </citation>
    <scope>IDENTIFICATION</scope>
</reference>
<dbReference type="OMA" id="YKWREGS"/>
<dbReference type="AlphaFoldDB" id="A0A0E0LTK6"/>
<sequence>MAEDTWTLILQLNGATPENEYVQKEMDKDILCFFNLVGLVEDCGFTAMDYMYYKWREGSGTATLVGIQSDNDVTRMLAEFESEKKVRLCVMKEKAGVDSRVSITPLKVSGEMPRSESNKYNEGKYSDTSE</sequence>
<dbReference type="STRING" id="4537.A0A0E0LTK6"/>
<dbReference type="Pfam" id="PF26130">
    <property type="entry name" value="PB1-like"/>
    <property type="match status" value="1"/>
</dbReference>
<evidence type="ECO:0000256" key="1">
    <source>
        <dbReference type="SAM" id="MobiDB-lite"/>
    </source>
</evidence>
<evidence type="ECO:0000259" key="2">
    <source>
        <dbReference type="Pfam" id="PF26130"/>
    </source>
</evidence>
<dbReference type="InterPro" id="IPR058594">
    <property type="entry name" value="PB1-like_dom_pln"/>
</dbReference>
<feature type="region of interest" description="Disordered" evidence="1">
    <location>
        <begin position="107"/>
        <end position="130"/>
    </location>
</feature>
<organism evidence="3">
    <name type="scientific">Oryza punctata</name>
    <name type="common">Red rice</name>
    <dbReference type="NCBI Taxonomy" id="4537"/>
    <lineage>
        <taxon>Eukaryota</taxon>
        <taxon>Viridiplantae</taxon>
        <taxon>Streptophyta</taxon>
        <taxon>Embryophyta</taxon>
        <taxon>Tracheophyta</taxon>
        <taxon>Spermatophyta</taxon>
        <taxon>Magnoliopsida</taxon>
        <taxon>Liliopsida</taxon>
        <taxon>Poales</taxon>
        <taxon>Poaceae</taxon>
        <taxon>BOP clade</taxon>
        <taxon>Oryzoideae</taxon>
        <taxon>Oryzeae</taxon>
        <taxon>Oryzinae</taxon>
        <taxon>Oryza</taxon>
    </lineage>
</organism>
<reference evidence="3" key="2">
    <citation type="submission" date="2018-05" db="EMBL/GenBank/DDBJ databases">
        <title>OpunRS2 (Oryza punctata Reference Sequence Version 2).</title>
        <authorList>
            <person name="Zhang J."/>
            <person name="Kudrna D."/>
            <person name="Lee S."/>
            <person name="Talag J."/>
            <person name="Welchert J."/>
            <person name="Wing R.A."/>
        </authorList>
    </citation>
    <scope>NUCLEOTIDE SEQUENCE [LARGE SCALE GENOMIC DNA]</scope>
</reference>
<dbReference type="EnsemblPlants" id="OPUNC08G09260.1">
    <property type="protein sequence ID" value="OPUNC08G09260.1"/>
    <property type="gene ID" value="OPUNC08G09260"/>
</dbReference>
<feature type="compositionally biased region" description="Basic and acidic residues" evidence="1">
    <location>
        <begin position="113"/>
        <end position="130"/>
    </location>
</feature>
<evidence type="ECO:0000313" key="4">
    <source>
        <dbReference type="Proteomes" id="UP000026962"/>
    </source>
</evidence>